<keyword evidence="1" id="KW-0472">Membrane</keyword>
<evidence type="ECO:0000313" key="2">
    <source>
        <dbReference type="EMBL" id="MBP2073115.1"/>
    </source>
</evidence>
<keyword evidence="1" id="KW-1133">Transmembrane helix</keyword>
<feature type="transmembrane region" description="Helical" evidence="1">
    <location>
        <begin position="72"/>
        <end position="90"/>
    </location>
</feature>
<dbReference type="RefSeq" id="WP_209454770.1">
    <property type="nucleotide sequence ID" value="NZ_JAGGLT010000035.1"/>
</dbReference>
<dbReference type="Pfam" id="PF17280">
    <property type="entry name" value="DUF5345"/>
    <property type="match status" value="1"/>
</dbReference>
<gene>
    <name evidence="2" type="ORF">J2Z80_002667</name>
</gene>
<name>A0ABS4NHG3_9THEO</name>
<keyword evidence="3" id="KW-1185">Reference proteome</keyword>
<protein>
    <recommendedName>
        <fullName evidence="4">YxlC family protein</fullName>
    </recommendedName>
</protein>
<evidence type="ECO:0000256" key="1">
    <source>
        <dbReference type="SAM" id="Phobius"/>
    </source>
</evidence>
<comment type="caution">
    <text evidence="2">The sequence shown here is derived from an EMBL/GenBank/DDBJ whole genome shotgun (WGS) entry which is preliminary data.</text>
</comment>
<organism evidence="2 3">
    <name type="scientific">Thermoanaerobacterium butyriciformans</name>
    <dbReference type="NCBI Taxonomy" id="1702242"/>
    <lineage>
        <taxon>Bacteria</taxon>
        <taxon>Bacillati</taxon>
        <taxon>Bacillota</taxon>
        <taxon>Clostridia</taxon>
        <taxon>Thermoanaerobacterales</taxon>
        <taxon>Thermoanaerobacteraceae</taxon>
        <taxon>Thermoanaerobacterium</taxon>
    </lineage>
</organism>
<evidence type="ECO:0000313" key="3">
    <source>
        <dbReference type="Proteomes" id="UP001166402"/>
    </source>
</evidence>
<dbReference type="Proteomes" id="UP001166402">
    <property type="component" value="Unassembled WGS sequence"/>
</dbReference>
<accession>A0ABS4NHG3</accession>
<keyword evidence="1" id="KW-0812">Transmembrane</keyword>
<sequence>MKKCHNDIDPKFIDSFYNESDNKKIDNDAFNKLNKISDMFDVFNEPDVKINAFEFIQKANEIRNKKRNRKELVIFILVSITFIASLILVAFKDFKLIIICQIIIYLSLPLTVVPLLKFREE</sequence>
<feature type="transmembrane region" description="Helical" evidence="1">
    <location>
        <begin position="96"/>
        <end position="116"/>
    </location>
</feature>
<dbReference type="EMBL" id="JAGGLT010000035">
    <property type="protein sequence ID" value="MBP2073115.1"/>
    <property type="molecule type" value="Genomic_DNA"/>
</dbReference>
<proteinExistence type="predicted"/>
<dbReference type="InterPro" id="IPR035238">
    <property type="entry name" value="DUF5345"/>
</dbReference>
<reference evidence="2" key="1">
    <citation type="submission" date="2021-03" db="EMBL/GenBank/DDBJ databases">
        <title>Genomic Encyclopedia of Type Strains, Phase IV (KMG-IV): sequencing the most valuable type-strain genomes for metagenomic binning, comparative biology and taxonomic classification.</title>
        <authorList>
            <person name="Goeker M."/>
        </authorList>
    </citation>
    <scope>NUCLEOTIDE SEQUENCE</scope>
    <source>
        <strain evidence="2">DSM 101588</strain>
    </source>
</reference>
<evidence type="ECO:0008006" key="4">
    <source>
        <dbReference type="Google" id="ProtNLM"/>
    </source>
</evidence>